<feature type="domain" description="ABC transporter" evidence="8">
    <location>
        <begin position="331"/>
        <end position="564"/>
    </location>
</feature>
<reference evidence="10 11" key="1">
    <citation type="submission" date="2024-06" db="EMBL/GenBank/DDBJ databases">
        <title>Genomic Encyclopedia of Type Strains, Phase IV (KMG-IV): sequencing the most valuable type-strain genomes for metagenomic binning, comparative biology and taxonomic classification.</title>
        <authorList>
            <person name="Goeker M."/>
        </authorList>
    </citation>
    <scope>NUCLEOTIDE SEQUENCE [LARGE SCALE GENOMIC DNA]</scope>
    <source>
        <strain evidence="10 11">DSM 23520</strain>
    </source>
</reference>
<keyword evidence="3" id="KW-0547">Nucleotide-binding</keyword>
<evidence type="ECO:0000256" key="7">
    <source>
        <dbReference type="SAM" id="Phobius"/>
    </source>
</evidence>
<dbReference type="CDD" id="cd03228">
    <property type="entry name" value="ABCC_MRP_Like"/>
    <property type="match status" value="1"/>
</dbReference>
<name>A0ABV2KUS8_9BACI</name>
<dbReference type="NCBIfam" id="TIGR02857">
    <property type="entry name" value="CydD"/>
    <property type="match status" value="1"/>
</dbReference>
<organism evidence="10 11">
    <name type="scientific">Alkalibacillus flavidus</name>
    <dbReference type="NCBI Taxonomy" id="546021"/>
    <lineage>
        <taxon>Bacteria</taxon>
        <taxon>Bacillati</taxon>
        <taxon>Bacillota</taxon>
        <taxon>Bacilli</taxon>
        <taxon>Bacillales</taxon>
        <taxon>Bacillaceae</taxon>
        <taxon>Alkalibacillus</taxon>
    </lineage>
</organism>
<dbReference type="RefSeq" id="WP_354219910.1">
    <property type="nucleotide sequence ID" value="NZ_JBEPMX010000006.1"/>
</dbReference>
<feature type="transmembrane region" description="Helical" evidence="7">
    <location>
        <begin position="12"/>
        <end position="35"/>
    </location>
</feature>
<dbReference type="Proteomes" id="UP001549167">
    <property type="component" value="Unassembled WGS sequence"/>
</dbReference>
<evidence type="ECO:0000259" key="8">
    <source>
        <dbReference type="PROSITE" id="PS50893"/>
    </source>
</evidence>
<dbReference type="GO" id="GO:0005524">
    <property type="term" value="F:ATP binding"/>
    <property type="evidence" value="ECO:0007669"/>
    <property type="project" value="UniProtKB-KW"/>
</dbReference>
<dbReference type="Pfam" id="PF00664">
    <property type="entry name" value="ABC_membrane"/>
    <property type="match status" value="1"/>
</dbReference>
<dbReference type="Pfam" id="PF00005">
    <property type="entry name" value="ABC_tran"/>
    <property type="match status" value="1"/>
</dbReference>
<dbReference type="InterPro" id="IPR027417">
    <property type="entry name" value="P-loop_NTPase"/>
</dbReference>
<dbReference type="Gene3D" id="1.20.1560.10">
    <property type="entry name" value="ABC transporter type 1, transmembrane domain"/>
    <property type="match status" value="1"/>
</dbReference>
<dbReference type="Gene3D" id="3.40.50.300">
    <property type="entry name" value="P-loop containing nucleotide triphosphate hydrolases"/>
    <property type="match status" value="1"/>
</dbReference>
<keyword evidence="2 7" id="KW-0812">Transmembrane</keyword>
<dbReference type="InterPro" id="IPR003439">
    <property type="entry name" value="ABC_transporter-like_ATP-bd"/>
</dbReference>
<feature type="domain" description="ABC transmembrane type-1" evidence="9">
    <location>
        <begin position="21"/>
        <end position="298"/>
    </location>
</feature>
<dbReference type="PROSITE" id="PS00211">
    <property type="entry name" value="ABC_TRANSPORTER_1"/>
    <property type="match status" value="1"/>
</dbReference>
<keyword evidence="5 7" id="KW-1133">Transmembrane helix</keyword>
<evidence type="ECO:0000259" key="9">
    <source>
        <dbReference type="PROSITE" id="PS50929"/>
    </source>
</evidence>
<feature type="transmembrane region" description="Helical" evidence="7">
    <location>
        <begin position="47"/>
        <end position="68"/>
    </location>
</feature>
<sequence length="570" mass="61774">MSLLKSYLSRHYIIQLAGVHLLLATMILLQAYVIVSIIDSVFLQDAGFLDVLVSLIGLLAIISARAVLTFTSGRIGITLAKKAKTSMRSHLLQHYTNQPIELAAQGRSGEKIATLLNTVDQTDAYYREYIPQMVRASVVPLAILIMMAIYNWPSALIVLITAPFIPIFMAIIGLKTRDKSEEQLNALSNFSGQFLDSLQGLTTLSLFGRAQQEQTLIEKRSNQFRDATLGVLKVAFTSAFMMELISMLSIGLIALELAVGLIIFDSIAFTTAFFILLLAPEFYIALKDLSSAFHAGRESITAGKSIEAVLDESKHPVAWGQQTIVSVPPRMTLDHVSFAYDDVDILKNISATIEAGQNIAVVGPSGAGKTTLLNVIAGLLPIQHGRINVNSLKQHELREDVWFRQLSYITQSPYIFSGSIYDNIAISQPDAPVDDVYDAAKRAGLQSLIDSLDSGIETVVGDGGRGLSGGEKQRLALARAFLKQPSLILFDEPTTGLDLKTEQLLSQAIHDLSTNATVITVAHRIHTIQAADQIIVLNDGELIASGTDASLKHSSSAYRALLGIDGGVNA</sequence>
<dbReference type="CDD" id="cd18584">
    <property type="entry name" value="ABC_6TM_AarD_CydD"/>
    <property type="match status" value="1"/>
</dbReference>
<feature type="transmembrane region" description="Helical" evidence="7">
    <location>
        <begin position="156"/>
        <end position="174"/>
    </location>
</feature>
<dbReference type="PROSITE" id="PS50929">
    <property type="entry name" value="ABC_TM1F"/>
    <property type="match status" value="1"/>
</dbReference>
<comment type="subcellular location">
    <subcellularLocation>
        <location evidence="1">Cell membrane</location>
        <topology evidence="1">Multi-pass membrane protein</topology>
    </subcellularLocation>
</comment>
<dbReference type="PROSITE" id="PS50893">
    <property type="entry name" value="ABC_TRANSPORTER_2"/>
    <property type="match status" value="1"/>
</dbReference>
<evidence type="ECO:0000256" key="3">
    <source>
        <dbReference type="ARBA" id="ARBA00022741"/>
    </source>
</evidence>
<dbReference type="InterPro" id="IPR017871">
    <property type="entry name" value="ABC_transporter-like_CS"/>
</dbReference>
<dbReference type="PANTHER" id="PTHR24221:SF590">
    <property type="entry name" value="COMPONENT LINKED WITH THE ASSEMBLY OF CYTOCHROME' TRANSPORT TRANSMEMBRANE ATP-BINDING PROTEIN ABC TRANSPORTER CYDD-RELATED"/>
    <property type="match status" value="1"/>
</dbReference>
<comment type="caution">
    <text evidence="10">The sequence shown here is derived from an EMBL/GenBank/DDBJ whole genome shotgun (WGS) entry which is preliminary data.</text>
</comment>
<feature type="transmembrane region" description="Helical" evidence="7">
    <location>
        <begin position="259"/>
        <end position="279"/>
    </location>
</feature>
<dbReference type="SUPFAM" id="SSF52540">
    <property type="entry name" value="P-loop containing nucleoside triphosphate hydrolases"/>
    <property type="match status" value="1"/>
</dbReference>
<feature type="transmembrane region" description="Helical" evidence="7">
    <location>
        <begin position="133"/>
        <end position="150"/>
    </location>
</feature>
<keyword evidence="11" id="KW-1185">Reference proteome</keyword>
<dbReference type="InterPro" id="IPR036640">
    <property type="entry name" value="ABC1_TM_sf"/>
</dbReference>
<protein>
    <submittedName>
        <fullName evidence="10">ATP-binding cassette subfamily C protein CydD</fullName>
    </submittedName>
</protein>
<evidence type="ECO:0000256" key="4">
    <source>
        <dbReference type="ARBA" id="ARBA00022840"/>
    </source>
</evidence>
<dbReference type="PANTHER" id="PTHR24221">
    <property type="entry name" value="ATP-BINDING CASSETTE SUB-FAMILY B"/>
    <property type="match status" value="1"/>
</dbReference>
<gene>
    <name evidence="10" type="ORF">ABID56_001423</name>
</gene>
<accession>A0ABV2KUS8</accession>
<evidence type="ECO:0000313" key="10">
    <source>
        <dbReference type="EMBL" id="MET3683328.1"/>
    </source>
</evidence>
<proteinExistence type="predicted"/>
<dbReference type="InterPro" id="IPR003593">
    <property type="entry name" value="AAA+_ATPase"/>
</dbReference>
<dbReference type="InterPro" id="IPR014216">
    <property type="entry name" value="ABC_transptr_CydD"/>
</dbReference>
<feature type="transmembrane region" description="Helical" evidence="7">
    <location>
        <begin position="229"/>
        <end position="253"/>
    </location>
</feature>
<evidence type="ECO:0000313" key="11">
    <source>
        <dbReference type="Proteomes" id="UP001549167"/>
    </source>
</evidence>
<dbReference type="SMART" id="SM00382">
    <property type="entry name" value="AAA"/>
    <property type="match status" value="1"/>
</dbReference>
<dbReference type="InterPro" id="IPR039421">
    <property type="entry name" value="Type_1_exporter"/>
</dbReference>
<keyword evidence="6 7" id="KW-0472">Membrane</keyword>
<dbReference type="EMBL" id="JBEPMX010000006">
    <property type="protein sequence ID" value="MET3683328.1"/>
    <property type="molecule type" value="Genomic_DNA"/>
</dbReference>
<dbReference type="SUPFAM" id="SSF90123">
    <property type="entry name" value="ABC transporter transmembrane region"/>
    <property type="match status" value="1"/>
</dbReference>
<evidence type="ECO:0000256" key="6">
    <source>
        <dbReference type="ARBA" id="ARBA00023136"/>
    </source>
</evidence>
<evidence type="ECO:0000256" key="1">
    <source>
        <dbReference type="ARBA" id="ARBA00004651"/>
    </source>
</evidence>
<evidence type="ECO:0000256" key="5">
    <source>
        <dbReference type="ARBA" id="ARBA00022989"/>
    </source>
</evidence>
<dbReference type="InterPro" id="IPR011527">
    <property type="entry name" value="ABC1_TM_dom"/>
</dbReference>
<keyword evidence="4 10" id="KW-0067">ATP-binding</keyword>
<evidence type="ECO:0000256" key="2">
    <source>
        <dbReference type="ARBA" id="ARBA00022692"/>
    </source>
</evidence>